<evidence type="ECO:0000313" key="2">
    <source>
        <dbReference type="EMBL" id="KAK7878808.1"/>
    </source>
</evidence>
<proteinExistence type="predicted"/>
<comment type="caution">
    <text evidence="2">The sequence shown here is derived from an EMBL/GenBank/DDBJ whole genome shotgun (WGS) entry which is preliminary data.</text>
</comment>
<dbReference type="Proteomes" id="UP001460270">
    <property type="component" value="Unassembled WGS sequence"/>
</dbReference>
<name>A0AAW0MQN5_9GOBI</name>
<reference evidence="3" key="1">
    <citation type="submission" date="2024-04" db="EMBL/GenBank/DDBJ databases">
        <title>Salinicola lusitanus LLJ914,a marine bacterium isolated from the Okinawa Trough.</title>
        <authorList>
            <person name="Li J."/>
        </authorList>
    </citation>
    <scope>NUCLEOTIDE SEQUENCE [LARGE SCALE GENOMIC DNA]</scope>
</reference>
<accession>A0AAW0MQN5</accession>
<protein>
    <submittedName>
        <fullName evidence="2">Uncharacterized protein</fullName>
    </submittedName>
</protein>
<feature type="non-terminal residue" evidence="2">
    <location>
        <position position="1"/>
    </location>
</feature>
<keyword evidence="3" id="KW-1185">Reference proteome</keyword>
<gene>
    <name evidence="2" type="ORF">WMY93_034278</name>
</gene>
<organism evidence="2 3">
    <name type="scientific">Mugilogobius chulae</name>
    <name type="common">yellowstripe goby</name>
    <dbReference type="NCBI Taxonomy" id="88201"/>
    <lineage>
        <taxon>Eukaryota</taxon>
        <taxon>Metazoa</taxon>
        <taxon>Chordata</taxon>
        <taxon>Craniata</taxon>
        <taxon>Vertebrata</taxon>
        <taxon>Euteleostomi</taxon>
        <taxon>Actinopterygii</taxon>
        <taxon>Neopterygii</taxon>
        <taxon>Teleostei</taxon>
        <taxon>Neoteleostei</taxon>
        <taxon>Acanthomorphata</taxon>
        <taxon>Gobiaria</taxon>
        <taxon>Gobiiformes</taxon>
        <taxon>Gobioidei</taxon>
        <taxon>Gobiidae</taxon>
        <taxon>Gobionellinae</taxon>
        <taxon>Mugilogobius</taxon>
    </lineage>
</organism>
<dbReference type="EMBL" id="JBBPFD010000472">
    <property type="protein sequence ID" value="KAK7878808.1"/>
    <property type="molecule type" value="Genomic_DNA"/>
</dbReference>
<evidence type="ECO:0000256" key="1">
    <source>
        <dbReference type="SAM" id="MobiDB-lite"/>
    </source>
</evidence>
<feature type="compositionally biased region" description="Basic and acidic residues" evidence="1">
    <location>
        <begin position="47"/>
        <end position="99"/>
    </location>
</feature>
<feature type="region of interest" description="Disordered" evidence="1">
    <location>
        <begin position="1"/>
        <end position="99"/>
    </location>
</feature>
<feature type="compositionally biased region" description="Basic residues" evidence="1">
    <location>
        <begin position="15"/>
        <end position="38"/>
    </location>
</feature>
<sequence length="193" mass="21494">RRNRSGTGLSEVCRGARKVLKGERRRPRGQTSGVRRRPVRDAQTGRSRGERRVEQGREREVEQRSERGGAKERHERERERKRDMSSVRRRPVRDVQDRVEAGEREVEQCLCGVLMMKLEVTSCSSVAPAALHQKTLFRLMHVCKSSSDSGGVGRGAAESSNTLTSLSLLLTLLEDTGSGALRQSGQSTVLISV</sequence>
<dbReference type="AlphaFoldDB" id="A0AAW0MQN5"/>
<evidence type="ECO:0000313" key="3">
    <source>
        <dbReference type="Proteomes" id="UP001460270"/>
    </source>
</evidence>